<name>A0ABR6NST2_9DEIO</name>
<proteinExistence type="predicted"/>
<comment type="caution">
    <text evidence="2">The sequence shown here is derived from an EMBL/GenBank/DDBJ whole genome shotgun (WGS) entry which is preliminary data.</text>
</comment>
<evidence type="ECO:0000313" key="3">
    <source>
        <dbReference type="Proteomes" id="UP000629870"/>
    </source>
</evidence>
<protein>
    <recommendedName>
        <fullName evidence="4">DUF3500 domain-containing protein</fullName>
    </recommendedName>
</protein>
<dbReference type="RefSeq" id="WP_211344194.1">
    <property type="nucleotide sequence ID" value="NZ_JACHEW010000011.1"/>
</dbReference>
<dbReference type="PANTHER" id="PTHR37489">
    <property type="entry name" value="DUF3500 DOMAIN-CONTAINING PROTEIN"/>
    <property type="match status" value="1"/>
</dbReference>
<keyword evidence="1" id="KW-0732">Signal</keyword>
<dbReference type="Proteomes" id="UP000629870">
    <property type="component" value="Unassembled WGS sequence"/>
</dbReference>
<evidence type="ECO:0000313" key="2">
    <source>
        <dbReference type="EMBL" id="MBB6017092.1"/>
    </source>
</evidence>
<feature type="signal peptide" evidence="1">
    <location>
        <begin position="1"/>
        <end position="21"/>
    </location>
</feature>
<dbReference type="PANTHER" id="PTHR37489:SF1">
    <property type="entry name" value="DUF3500 DOMAIN-CONTAINING PROTEIN"/>
    <property type="match status" value="1"/>
</dbReference>
<sequence>MMKNAMLLTLLLTSAALTATAGGAGSPSAAATPSTAPQTTDAQTLAIVAATQTFLNMLNADQRTKGQFDFTPQQTATAAQFKGGMNGQATFVGEQYGKAVLSNYPVSDVPRPGLTLGSLSAPQRTAAMNVLKVVLSPEGYQKVIDIIDSDQVLSESGTPYDDGTAFYTLGIFGTPSASAPWMVQFGGHHLGLNAVVVGPNVSLTPTLTGDQPATFTRNGQTVRPLGDENDKAFKLMNALSAAQQQKATLSYQISDLVLGPGQDGKILQPEGLPASEMTADQQALLLDLIGEWVGMLNAADAAPKLALIRANLDQTYFAWHGNITNPSPVYFRVTGPTLHIEFAHQMVDRPGSGIQANGINHVHTVYRDPGNEYGAAWTSLK</sequence>
<feature type="chain" id="PRO_5047287565" description="DUF3500 domain-containing protein" evidence="1">
    <location>
        <begin position="22"/>
        <end position="381"/>
    </location>
</feature>
<keyword evidence="3" id="KW-1185">Reference proteome</keyword>
<gene>
    <name evidence="2" type="ORF">HNQ04_002354</name>
</gene>
<organism evidence="2 3">
    <name type="scientific">Deinococcus radiopugnans ATCC 19172</name>
    <dbReference type="NCBI Taxonomy" id="585398"/>
    <lineage>
        <taxon>Bacteria</taxon>
        <taxon>Thermotogati</taxon>
        <taxon>Deinococcota</taxon>
        <taxon>Deinococci</taxon>
        <taxon>Deinococcales</taxon>
        <taxon>Deinococcaceae</taxon>
        <taxon>Deinococcus</taxon>
    </lineage>
</organism>
<dbReference type="Pfam" id="PF12006">
    <property type="entry name" value="DUF3500"/>
    <property type="match status" value="1"/>
</dbReference>
<dbReference type="InterPro" id="IPR021889">
    <property type="entry name" value="DUF3500"/>
</dbReference>
<evidence type="ECO:0000256" key="1">
    <source>
        <dbReference type="SAM" id="SignalP"/>
    </source>
</evidence>
<evidence type="ECO:0008006" key="4">
    <source>
        <dbReference type="Google" id="ProtNLM"/>
    </source>
</evidence>
<reference evidence="2 3" key="1">
    <citation type="submission" date="2020-08" db="EMBL/GenBank/DDBJ databases">
        <title>Genomic Encyclopedia of Type Strains, Phase IV (KMG-IV): sequencing the most valuable type-strain genomes for metagenomic binning, comparative biology and taxonomic classification.</title>
        <authorList>
            <person name="Goeker M."/>
        </authorList>
    </citation>
    <scope>NUCLEOTIDE SEQUENCE [LARGE SCALE GENOMIC DNA]</scope>
    <source>
        <strain evidence="2 3">DSM 12027</strain>
    </source>
</reference>
<accession>A0ABR6NST2</accession>
<dbReference type="EMBL" id="JACHEW010000011">
    <property type="protein sequence ID" value="MBB6017092.1"/>
    <property type="molecule type" value="Genomic_DNA"/>
</dbReference>